<dbReference type="InterPro" id="IPR029787">
    <property type="entry name" value="Nucleotide_cyclase"/>
</dbReference>
<feature type="transmembrane region" description="Helical" evidence="1">
    <location>
        <begin position="50"/>
        <end position="74"/>
    </location>
</feature>
<organism evidence="3 4">
    <name type="scientific">Anaerosporomusa subterranea</name>
    <dbReference type="NCBI Taxonomy" id="1794912"/>
    <lineage>
        <taxon>Bacteria</taxon>
        <taxon>Bacillati</taxon>
        <taxon>Bacillota</taxon>
        <taxon>Negativicutes</taxon>
        <taxon>Acetonemataceae</taxon>
        <taxon>Anaerosporomusa</taxon>
    </lineage>
</organism>
<protein>
    <recommendedName>
        <fullName evidence="2">GGDEF domain-containing protein</fullName>
    </recommendedName>
</protein>
<dbReference type="NCBIfam" id="TIGR00254">
    <property type="entry name" value="GGDEF"/>
    <property type="match status" value="1"/>
</dbReference>
<dbReference type="GO" id="GO:0005886">
    <property type="term" value="C:plasma membrane"/>
    <property type="evidence" value="ECO:0007669"/>
    <property type="project" value="TreeGrafter"/>
</dbReference>
<gene>
    <name evidence="3" type="ORF">AXX12_06460</name>
</gene>
<accession>A0A154BPZ2</accession>
<dbReference type="GO" id="GO:1902201">
    <property type="term" value="P:negative regulation of bacterial-type flagellum-dependent cell motility"/>
    <property type="evidence" value="ECO:0007669"/>
    <property type="project" value="TreeGrafter"/>
</dbReference>
<dbReference type="Proteomes" id="UP000076268">
    <property type="component" value="Unassembled WGS sequence"/>
</dbReference>
<keyword evidence="1" id="KW-0472">Membrane</keyword>
<dbReference type="STRING" id="1794912.AXX12_06460"/>
<keyword evidence="1" id="KW-0812">Transmembrane</keyword>
<dbReference type="InterPro" id="IPR000160">
    <property type="entry name" value="GGDEF_dom"/>
</dbReference>
<feature type="transmembrane region" description="Helical" evidence="1">
    <location>
        <begin position="22"/>
        <end position="43"/>
    </location>
</feature>
<dbReference type="RefSeq" id="WP_066240897.1">
    <property type="nucleotide sequence ID" value="NZ_LSGP01000017.1"/>
</dbReference>
<dbReference type="PANTHER" id="PTHR45138">
    <property type="entry name" value="REGULATORY COMPONENTS OF SENSORY TRANSDUCTION SYSTEM"/>
    <property type="match status" value="1"/>
</dbReference>
<dbReference type="GO" id="GO:0043709">
    <property type="term" value="P:cell adhesion involved in single-species biofilm formation"/>
    <property type="evidence" value="ECO:0007669"/>
    <property type="project" value="TreeGrafter"/>
</dbReference>
<evidence type="ECO:0000313" key="4">
    <source>
        <dbReference type="Proteomes" id="UP000076268"/>
    </source>
</evidence>
<dbReference type="InterPro" id="IPR050469">
    <property type="entry name" value="Diguanylate_Cyclase"/>
</dbReference>
<name>A0A154BPZ2_ANASB</name>
<proteinExistence type="predicted"/>
<dbReference type="Gene3D" id="3.30.70.270">
    <property type="match status" value="1"/>
</dbReference>
<comment type="caution">
    <text evidence="3">The sequence shown here is derived from an EMBL/GenBank/DDBJ whole genome shotgun (WGS) entry which is preliminary data.</text>
</comment>
<dbReference type="AlphaFoldDB" id="A0A154BPZ2"/>
<dbReference type="SMART" id="SM00267">
    <property type="entry name" value="GGDEF"/>
    <property type="match status" value="1"/>
</dbReference>
<dbReference type="PANTHER" id="PTHR45138:SF9">
    <property type="entry name" value="DIGUANYLATE CYCLASE DGCM-RELATED"/>
    <property type="match status" value="1"/>
</dbReference>
<keyword evidence="4" id="KW-1185">Reference proteome</keyword>
<evidence type="ECO:0000313" key="3">
    <source>
        <dbReference type="EMBL" id="KYZ76083.1"/>
    </source>
</evidence>
<reference evidence="3 4" key="1">
    <citation type="submission" date="2016-02" db="EMBL/GenBank/DDBJ databases">
        <title>Anaerosporomusa subterraneum gen. nov., sp. nov., a spore-forming obligate anaerobe isolated from saprolite.</title>
        <authorList>
            <person name="Choi J.K."/>
            <person name="Shah M."/>
            <person name="Yee N."/>
        </authorList>
    </citation>
    <scope>NUCLEOTIDE SEQUENCE [LARGE SCALE GENOMIC DNA]</scope>
    <source>
        <strain evidence="3 4">RU4</strain>
    </source>
</reference>
<feature type="domain" description="GGDEF" evidence="2">
    <location>
        <begin position="107"/>
        <end position="231"/>
    </location>
</feature>
<dbReference type="OrthoDB" id="1677693at2"/>
<dbReference type="EMBL" id="LSGP01000017">
    <property type="protein sequence ID" value="KYZ76083.1"/>
    <property type="molecule type" value="Genomic_DNA"/>
</dbReference>
<sequence>MENNQWRSPEAPYWLYQHARSIFALAGIIVGGGVCLAQEYLFFPPQMKRLLGWLIMLFIGMLGLVTGNMVQALYREADTDPLTRLGNRRRFNRRLTEELQLVREFEQYSVLALVDVDNFKHINDTAGYNTGDQVLVRISNIFRRNLGLHDSVMRWGGDEFVFIFHGSSAGEGRLVLERIREQIHDDPVIREVTISAGLIEIKKQMTPDQVLNQADCLLSKAKQIKNSIEIC</sequence>
<dbReference type="InterPro" id="IPR043128">
    <property type="entry name" value="Rev_trsase/Diguanyl_cyclase"/>
</dbReference>
<dbReference type="SUPFAM" id="SSF55073">
    <property type="entry name" value="Nucleotide cyclase"/>
    <property type="match status" value="1"/>
</dbReference>
<dbReference type="Pfam" id="PF00990">
    <property type="entry name" value="GGDEF"/>
    <property type="match status" value="1"/>
</dbReference>
<dbReference type="GO" id="GO:0052621">
    <property type="term" value="F:diguanylate cyclase activity"/>
    <property type="evidence" value="ECO:0007669"/>
    <property type="project" value="TreeGrafter"/>
</dbReference>
<dbReference type="PROSITE" id="PS50887">
    <property type="entry name" value="GGDEF"/>
    <property type="match status" value="1"/>
</dbReference>
<evidence type="ECO:0000256" key="1">
    <source>
        <dbReference type="SAM" id="Phobius"/>
    </source>
</evidence>
<keyword evidence="1" id="KW-1133">Transmembrane helix</keyword>
<evidence type="ECO:0000259" key="2">
    <source>
        <dbReference type="PROSITE" id="PS50887"/>
    </source>
</evidence>
<dbReference type="CDD" id="cd01949">
    <property type="entry name" value="GGDEF"/>
    <property type="match status" value="1"/>
</dbReference>